<dbReference type="InterPro" id="IPR007543">
    <property type="entry name" value="LptD_C"/>
</dbReference>
<organism evidence="4 5">
    <name type="scientific">Zoogloea dura</name>
    <dbReference type="NCBI Taxonomy" id="2728840"/>
    <lineage>
        <taxon>Bacteria</taxon>
        <taxon>Pseudomonadati</taxon>
        <taxon>Pseudomonadota</taxon>
        <taxon>Betaproteobacteria</taxon>
        <taxon>Rhodocyclales</taxon>
        <taxon>Zoogloeaceae</taxon>
        <taxon>Zoogloea</taxon>
    </lineage>
</organism>
<dbReference type="PANTHER" id="PTHR30189">
    <property type="entry name" value="LPS-ASSEMBLY PROTEIN"/>
    <property type="match status" value="1"/>
</dbReference>
<evidence type="ECO:0000256" key="1">
    <source>
        <dbReference type="HAMAP-Rule" id="MF_01411"/>
    </source>
</evidence>
<feature type="compositionally biased region" description="Low complexity" evidence="2">
    <location>
        <begin position="46"/>
        <end position="91"/>
    </location>
</feature>
<dbReference type="PANTHER" id="PTHR30189:SF1">
    <property type="entry name" value="LPS-ASSEMBLY PROTEIN LPTD"/>
    <property type="match status" value="1"/>
</dbReference>
<proteinExistence type="inferred from homology"/>
<dbReference type="GO" id="GO:0043165">
    <property type="term" value="P:Gram-negative-bacterium-type cell outer membrane assembly"/>
    <property type="evidence" value="ECO:0007669"/>
    <property type="project" value="UniProtKB-UniRule"/>
</dbReference>
<dbReference type="EMBL" id="JABBGA010000010">
    <property type="protein sequence ID" value="NML26757.1"/>
    <property type="molecule type" value="Genomic_DNA"/>
</dbReference>
<feature type="region of interest" description="Disordered" evidence="2">
    <location>
        <begin position="39"/>
        <end position="104"/>
    </location>
</feature>
<feature type="signal peptide" evidence="1">
    <location>
        <begin position="1"/>
        <end position="23"/>
    </location>
</feature>
<dbReference type="Gene3D" id="2.60.450.10">
    <property type="entry name" value="Lipopolysaccharide (LPS) transport protein A like domain"/>
    <property type="match status" value="1"/>
</dbReference>
<comment type="caution">
    <text evidence="4">The sequence shown here is derived from an EMBL/GenBank/DDBJ whole genome shotgun (WGS) entry which is preliminary data.</text>
</comment>
<dbReference type="GO" id="GO:0015920">
    <property type="term" value="P:lipopolysaccharide transport"/>
    <property type="evidence" value="ECO:0007669"/>
    <property type="project" value="InterPro"/>
</dbReference>
<dbReference type="HAMAP" id="MF_01411">
    <property type="entry name" value="LPS_assembly_LptD"/>
    <property type="match status" value="1"/>
</dbReference>
<comment type="subunit">
    <text evidence="1">Component of the lipopolysaccharide transport and assembly complex. Interacts with LptE and LptA.</text>
</comment>
<evidence type="ECO:0000313" key="5">
    <source>
        <dbReference type="Proteomes" id="UP000580043"/>
    </source>
</evidence>
<evidence type="ECO:0000256" key="2">
    <source>
        <dbReference type="SAM" id="MobiDB-lite"/>
    </source>
</evidence>
<dbReference type="GO" id="GO:1990351">
    <property type="term" value="C:transporter complex"/>
    <property type="evidence" value="ECO:0007669"/>
    <property type="project" value="TreeGrafter"/>
</dbReference>
<evidence type="ECO:0000259" key="3">
    <source>
        <dbReference type="Pfam" id="PF04453"/>
    </source>
</evidence>
<dbReference type="GO" id="GO:0009279">
    <property type="term" value="C:cell outer membrane"/>
    <property type="evidence" value="ECO:0007669"/>
    <property type="project" value="UniProtKB-SubCell"/>
</dbReference>
<keyword evidence="1" id="KW-0998">Cell outer membrane</keyword>
<feature type="domain" description="LptD C-terminal" evidence="3">
    <location>
        <begin position="368"/>
        <end position="743"/>
    </location>
</feature>
<keyword evidence="1" id="KW-0732">Signal</keyword>
<keyword evidence="5" id="KW-1185">Reference proteome</keyword>
<dbReference type="Pfam" id="PF04453">
    <property type="entry name" value="LptD"/>
    <property type="match status" value="1"/>
</dbReference>
<dbReference type="InterPro" id="IPR020889">
    <property type="entry name" value="LipoPS_assembly_LptD"/>
</dbReference>
<dbReference type="RefSeq" id="WP_169146304.1">
    <property type="nucleotide sequence ID" value="NZ_JABBGA010000010.1"/>
</dbReference>
<keyword evidence="1" id="KW-0472">Membrane</keyword>
<dbReference type="AlphaFoldDB" id="A0A848G3G1"/>
<dbReference type="InterPro" id="IPR050218">
    <property type="entry name" value="LptD"/>
</dbReference>
<accession>A0A848G3G1</accession>
<comment type="similarity">
    <text evidence="1">Belongs to the LptD family.</text>
</comment>
<name>A0A848G3G1_9RHOO</name>
<sequence precursor="true">MKPRTQLRFLSIALFALWGRAGAEDLPPFVVSPALLGKPAASRPVPRAATQPPAAAAATQPPAAAAARSAAAAPGRAAAAATPARPGRKAAPPAPQDPELLPGATRITGDRVFGRQDTDVAAEGSAVLVRDATRVSADRLQYFELTDEVEATGNVKVTRGTDEMSGPHARMKVQEQVGVFDSPRYAISRPARPPRPGQAPLLPGQALPASQQPISGHGDADSLVLEGENQFRLFNATWTSCKPDRPDWYLKAKELDLDYDAEVGEARSGTMWFKDVPIAYLPWADFPLGESRKSGLLSPTFGTSNKVGFDLTVPYYFNLAPNYDDTLTTRLMGRRGLQFRNEARYIDPMYKGIAYVEYMPDDQVEGRSRYAGSIRHDQNFGGGWSSNVNFNGVSDPRYFIDLSSRLTLTSQVNLLRQGSVTYAGGGWWSATGMLQAYQTLTDPKTGATIATPYKRLPQLTLTANRPELPGGVTFQLASEYVDFSHPTFDEGRRLTFYPQLSLPLQTASFFVTPKIGVHTTRYELDRRLSAGDNSLTRTLPIVSVDSGVTFERDTQFGGRDFVQTLEPRIYYLYVPYRDQSTIPNFDSGFYDFNFAQIFAENVYTGGDRISNANQITTAVQSRLIDPQTGAETVRAALGQRYYLVDQRVTLNKDTPARTGKQADLLAALGLTIAPKTQLDTAWQYNPRDNWTERFNFGFRFQPAYAKTLGVSWRYRRNYSTDPANPNGFRDIDLTGQWPLWGNWYGVGRYNRNLRDHRLTQGIAGVEYNAGCWVFRGVVQHLTTSATDVTRAFFFQLEFNGAGSLGSSPLNVLRRSVPGYGKINDGSNPFANDDEF</sequence>
<gene>
    <name evidence="1" type="primary">lptD</name>
    <name evidence="4" type="ORF">HHL15_13460</name>
</gene>
<dbReference type="Proteomes" id="UP000580043">
    <property type="component" value="Unassembled WGS sequence"/>
</dbReference>
<protein>
    <recommendedName>
        <fullName evidence="1">LPS-assembly protein LptD</fullName>
    </recommendedName>
</protein>
<reference evidence="4 5" key="1">
    <citation type="submission" date="2020-04" db="EMBL/GenBank/DDBJ databases">
        <title>Zoogloea sp. G-4-1-14 isolated from soil.</title>
        <authorList>
            <person name="Dahal R.H."/>
        </authorList>
    </citation>
    <scope>NUCLEOTIDE SEQUENCE [LARGE SCALE GENOMIC DNA]</scope>
    <source>
        <strain evidence="4 5">G-4-1-14</strain>
    </source>
</reference>
<comment type="function">
    <text evidence="1">Together with LptE, is involved in the assembly of lipopolysaccharide (LPS) at the surface of the outer membrane.</text>
</comment>
<comment type="subcellular location">
    <subcellularLocation>
        <location evidence="1">Cell outer membrane</location>
    </subcellularLocation>
</comment>
<comment type="caution">
    <text evidence="1">Lacks conserved residue(s) required for the propagation of feature annotation.</text>
</comment>
<evidence type="ECO:0000313" key="4">
    <source>
        <dbReference type="EMBL" id="NML26757.1"/>
    </source>
</evidence>
<feature type="chain" id="PRO_5033173156" description="LPS-assembly protein LptD" evidence="1">
    <location>
        <begin position="24"/>
        <end position="835"/>
    </location>
</feature>